<organism evidence="2">
    <name type="scientific">Tanacetum cinerariifolium</name>
    <name type="common">Dalmatian daisy</name>
    <name type="synonym">Chrysanthemum cinerariifolium</name>
    <dbReference type="NCBI Taxonomy" id="118510"/>
    <lineage>
        <taxon>Eukaryota</taxon>
        <taxon>Viridiplantae</taxon>
        <taxon>Streptophyta</taxon>
        <taxon>Embryophyta</taxon>
        <taxon>Tracheophyta</taxon>
        <taxon>Spermatophyta</taxon>
        <taxon>Magnoliopsida</taxon>
        <taxon>eudicotyledons</taxon>
        <taxon>Gunneridae</taxon>
        <taxon>Pentapetalae</taxon>
        <taxon>asterids</taxon>
        <taxon>campanulids</taxon>
        <taxon>Asterales</taxon>
        <taxon>Asteraceae</taxon>
        <taxon>Asteroideae</taxon>
        <taxon>Anthemideae</taxon>
        <taxon>Anthemidinae</taxon>
        <taxon>Tanacetum</taxon>
    </lineage>
</organism>
<name>A0A699SS09_TANCI</name>
<protein>
    <submittedName>
        <fullName evidence="2">Uncharacterized protein</fullName>
    </submittedName>
</protein>
<feature type="non-terminal residue" evidence="2">
    <location>
        <position position="1"/>
    </location>
</feature>
<evidence type="ECO:0000256" key="1">
    <source>
        <dbReference type="SAM" id="MobiDB-lite"/>
    </source>
</evidence>
<accession>A0A699SS09</accession>
<evidence type="ECO:0000313" key="2">
    <source>
        <dbReference type="EMBL" id="GFD00390.1"/>
    </source>
</evidence>
<reference evidence="2" key="1">
    <citation type="journal article" date="2019" name="Sci. Rep.">
        <title>Draft genome of Tanacetum cinerariifolium, the natural source of mosquito coil.</title>
        <authorList>
            <person name="Yamashiro T."/>
            <person name="Shiraishi A."/>
            <person name="Satake H."/>
            <person name="Nakayama K."/>
        </authorList>
    </citation>
    <scope>NUCLEOTIDE SEQUENCE</scope>
</reference>
<feature type="region of interest" description="Disordered" evidence="1">
    <location>
        <begin position="69"/>
        <end position="95"/>
    </location>
</feature>
<gene>
    <name evidence="2" type="ORF">Tci_872359</name>
</gene>
<dbReference type="EMBL" id="BKCJ011184559">
    <property type="protein sequence ID" value="GFD00390.1"/>
    <property type="molecule type" value="Genomic_DNA"/>
</dbReference>
<sequence length="95" mass="10506">LNRPHGRMILESVEQGPLIWPSVEVEGMTRLKKYSKLLAAEAIQADCDVKATNIIRQGLPPEIAYAQFDQQSSEYSPPEAGLVVPVFQKGDDPID</sequence>
<proteinExistence type="predicted"/>
<dbReference type="AlphaFoldDB" id="A0A699SS09"/>
<comment type="caution">
    <text evidence="2">The sequence shown here is derived from an EMBL/GenBank/DDBJ whole genome shotgun (WGS) entry which is preliminary data.</text>
</comment>
<feature type="non-terminal residue" evidence="2">
    <location>
        <position position="95"/>
    </location>
</feature>